<keyword evidence="1" id="KW-0175">Coiled coil</keyword>
<dbReference type="PANTHER" id="PTHR32182:SF22">
    <property type="entry name" value="ATP-DEPENDENT ENDONUCLEASE, OLD FAMILY-RELATED"/>
    <property type="match status" value="1"/>
</dbReference>
<evidence type="ECO:0000259" key="2">
    <source>
        <dbReference type="Pfam" id="PF13476"/>
    </source>
</evidence>
<dbReference type="Pfam" id="PF13476">
    <property type="entry name" value="AAA_23"/>
    <property type="match status" value="1"/>
</dbReference>
<organism evidence="3 4">
    <name type="scientific">Sphingobium fuliginis (strain ATCC 27551)</name>
    <dbReference type="NCBI Taxonomy" id="336203"/>
    <lineage>
        <taxon>Bacteria</taxon>
        <taxon>Pseudomonadati</taxon>
        <taxon>Pseudomonadota</taxon>
        <taxon>Alphaproteobacteria</taxon>
        <taxon>Sphingomonadales</taxon>
        <taxon>Sphingomonadaceae</taxon>
        <taxon>Sphingobium</taxon>
    </lineage>
</organism>
<dbReference type="AlphaFoldDB" id="A0A292ZBF1"/>
<dbReference type="RefSeq" id="WP_099185376.1">
    <property type="nucleotide sequence ID" value="NZ_BEWI01000030.1"/>
</dbReference>
<protein>
    <submittedName>
        <fullName evidence="3">DNA sulfur modification protein DndD</fullName>
    </submittedName>
</protein>
<dbReference type="InterPro" id="IPR038729">
    <property type="entry name" value="Rad50/SbcC_AAA"/>
</dbReference>
<dbReference type="GO" id="GO:0000731">
    <property type="term" value="P:DNA synthesis involved in DNA repair"/>
    <property type="evidence" value="ECO:0007669"/>
    <property type="project" value="TreeGrafter"/>
</dbReference>
<comment type="caution">
    <text evidence="3">The sequence shown here is derived from an EMBL/GenBank/DDBJ whole genome shotgun (WGS) entry which is preliminary data.</text>
</comment>
<feature type="coiled-coil region" evidence="1">
    <location>
        <begin position="208"/>
        <end position="263"/>
    </location>
</feature>
<dbReference type="SUPFAM" id="SSF52540">
    <property type="entry name" value="P-loop containing nucleoside triphosphate hydrolases"/>
    <property type="match status" value="1"/>
</dbReference>
<reference evidence="3 4" key="2">
    <citation type="journal article" date="2013" name="Environ. Sci. Technol.">
        <title>The 4-tert-butylphenol-utilizing bacterium Sphingobium fuliginis OMI can degrade bisphenols via phenolic ring hydroxylation and meta-cleavage pathway.</title>
        <authorList>
            <person name="Ogata Y."/>
            <person name="Goda S."/>
            <person name="Toyama T."/>
            <person name="Sei K."/>
            <person name="Ike M."/>
        </authorList>
    </citation>
    <scope>NUCLEOTIDE SEQUENCE [LARGE SCALE GENOMIC DNA]</scope>
    <source>
        <strain evidence="3 4">OMI</strain>
    </source>
</reference>
<feature type="domain" description="Rad50/SbcC-type AAA" evidence="2">
    <location>
        <begin position="7"/>
        <end position="252"/>
    </location>
</feature>
<gene>
    <name evidence="3" type="ORF">SFOMI_0685</name>
</gene>
<dbReference type="Gene3D" id="3.40.50.300">
    <property type="entry name" value="P-loop containing nucleotide triphosphate hydrolases"/>
    <property type="match status" value="2"/>
</dbReference>
<evidence type="ECO:0000313" key="3">
    <source>
        <dbReference type="EMBL" id="GAY20163.1"/>
    </source>
</evidence>
<dbReference type="GO" id="GO:0006302">
    <property type="term" value="P:double-strand break repair"/>
    <property type="evidence" value="ECO:0007669"/>
    <property type="project" value="InterPro"/>
</dbReference>
<dbReference type="EMBL" id="BEWI01000030">
    <property type="protein sequence ID" value="GAY20163.1"/>
    <property type="molecule type" value="Genomic_DNA"/>
</dbReference>
<proteinExistence type="predicted"/>
<evidence type="ECO:0000256" key="1">
    <source>
        <dbReference type="SAM" id="Coils"/>
    </source>
</evidence>
<accession>A0A292ZBF1</accession>
<dbReference type="Proteomes" id="UP000221538">
    <property type="component" value="Unassembled WGS sequence"/>
</dbReference>
<dbReference type="InterPro" id="IPR027417">
    <property type="entry name" value="P-loop_NTPase"/>
</dbReference>
<dbReference type="PANTHER" id="PTHR32182">
    <property type="entry name" value="DNA REPLICATION AND REPAIR PROTEIN RECF"/>
    <property type="match status" value="1"/>
</dbReference>
<feature type="coiled-coil region" evidence="1">
    <location>
        <begin position="441"/>
        <end position="489"/>
    </location>
</feature>
<sequence>MKLLRFRVENFRLLKDIQIEFAVETESNLTVIRAANESGKTTLLMALQWGLFGDEALPDRGRNFRLSPMDASTATRTSVNVSVEVDYEVPTKTGPRRYRLLRYVAETVKGGAFERGSANVKLFQLTATGTPPVDNPEAHIRPHLPRELREVFFTDGDRALSFIEGSRGDQVKRVEGAIRSLLGLGVVEEALAHTRRVSADLNQKVRADAGAQRELKTVSEKLSALQEQTPELERQHKEAKDARVKLEDLAEEADRRLSDALRKGNREELEAARKKAAAGKIAAEKDAGQAARDHANLFKSILLGKALLAEPFEKAKTVLDKLHEQGKIPGETIPVLDDRLNQPYCICGESLDPNDSGGQRRRAHIQKLIDDSRASDAIQEKVTALYYGAQDLLRPIEGDGWSGEFSAVFERRQRANTRYRDLGEQEAAIDAKIAALPDVDIQQLKATRDRYRSQAKDAHGKEIKYAGFLDTNRKDIEAAEELRKKLLQHDERGAKISAELEVAHDLQQILTNALETMKTTELHKVSERMNTLFLDMIGADPSQRSIIARAEITPDFRIVVFGRFDNPLDPSQDLNGASRRALTIAFILALTKVSEVEAPNVIDTPLGMMSGYVKREVLRLAAEQSSQLILFLTHSEIAGCEDILDERAGRIYTLTNPAHYPKILVNDPGVNDIGVLLCDCDHRDHCEQCERREERRESEAVAVEA</sequence>
<dbReference type="GO" id="GO:0016887">
    <property type="term" value="F:ATP hydrolysis activity"/>
    <property type="evidence" value="ECO:0007669"/>
    <property type="project" value="InterPro"/>
</dbReference>
<evidence type="ECO:0000313" key="4">
    <source>
        <dbReference type="Proteomes" id="UP000221538"/>
    </source>
</evidence>
<reference evidence="3 4" key="1">
    <citation type="journal article" date="2013" name="Biodegradation">
        <title>Occurrence of 4-tert-butylphenol (4-t-BP) biodegradation in an aquatic sample caused by the presence of Spirodela polyrrhiza and isolation of a 4-t-BP-utilizing bacterium.</title>
        <authorList>
            <person name="Ogata Y."/>
            <person name="Toyama T."/>
            <person name="Yu N."/>
            <person name="Wang X."/>
            <person name="Sei K."/>
            <person name="Ike M."/>
        </authorList>
    </citation>
    <scope>NUCLEOTIDE SEQUENCE [LARGE SCALE GENOMIC DNA]</scope>
    <source>
        <strain evidence="3 4">OMI</strain>
    </source>
</reference>
<name>A0A292ZBF1_SPHSA</name>